<evidence type="ECO:0000313" key="3">
    <source>
        <dbReference type="RefSeq" id="XP_048269853.1"/>
    </source>
</evidence>
<feature type="compositionally biased region" description="Polar residues" evidence="1">
    <location>
        <begin position="235"/>
        <end position="251"/>
    </location>
</feature>
<evidence type="ECO:0000313" key="2">
    <source>
        <dbReference type="Proteomes" id="UP000835206"/>
    </source>
</evidence>
<reference evidence="3" key="1">
    <citation type="submission" date="2025-08" db="UniProtKB">
        <authorList>
            <consortium name="RefSeq"/>
        </authorList>
    </citation>
    <scope>IDENTIFICATION</scope>
</reference>
<feature type="region of interest" description="Disordered" evidence="1">
    <location>
        <begin position="263"/>
        <end position="289"/>
    </location>
</feature>
<dbReference type="Proteomes" id="UP000835206">
    <property type="component" value="Chromosome 17"/>
</dbReference>
<proteinExistence type="predicted"/>
<gene>
    <name evidence="3" type="primary">LOC125386768</name>
</gene>
<evidence type="ECO:0000256" key="1">
    <source>
        <dbReference type="SAM" id="MobiDB-lite"/>
    </source>
</evidence>
<organism evidence="2 3">
    <name type="scientific">Bombus terrestris</name>
    <name type="common">Buff-tailed bumblebee</name>
    <name type="synonym">Apis terrestris</name>
    <dbReference type="NCBI Taxonomy" id="30195"/>
    <lineage>
        <taxon>Eukaryota</taxon>
        <taxon>Metazoa</taxon>
        <taxon>Ecdysozoa</taxon>
        <taxon>Arthropoda</taxon>
        <taxon>Hexapoda</taxon>
        <taxon>Insecta</taxon>
        <taxon>Pterygota</taxon>
        <taxon>Neoptera</taxon>
        <taxon>Endopterygota</taxon>
        <taxon>Hymenoptera</taxon>
        <taxon>Apocrita</taxon>
        <taxon>Aculeata</taxon>
        <taxon>Apoidea</taxon>
        <taxon>Anthophila</taxon>
        <taxon>Apidae</taxon>
        <taxon>Bombus</taxon>
        <taxon>Bombus</taxon>
    </lineage>
</organism>
<dbReference type="SUPFAM" id="SSF82199">
    <property type="entry name" value="SET domain"/>
    <property type="match status" value="1"/>
</dbReference>
<name>A0A9C6WB86_BOMTE</name>
<dbReference type="PANTHER" id="PTHR46455:SF4">
    <property type="entry name" value="GH11294P"/>
    <property type="match status" value="1"/>
</dbReference>
<dbReference type="RefSeq" id="XP_048269853.1">
    <property type="nucleotide sequence ID" value="XM_048413896.1"/>
</dbReference>
<dbReference type="Gene3D" id="6.10.140.2220">
    <property type="match status" value="1"/>
</dbReference>
<sequence>MIISIIKKEPKSISSKVARLVKKSGQVNKGYLVSCRNSFDEYWRKLSAVQGELEVLDQGEIACRASLLQEHLEINTRLIDLFDQIPATTPSTTKTRDSCVNPEPTPITLPEVSLPQFDGAFENWTYSYDTFSSTVDRNEHLTEVQKVQHESTHQVEAVQLEIELLDSDGQSRDLEIREQYEDIYERLRRNQRVARQAPSSRPRTSESVAAIKSPRNVFIQPTSHDPLDRKEVNPVQDNKNQTPPTGNTTLHITPDMDVIAENLSPGPNVKNSPSPWRRGATPASDPDRDNLHAITTMTNHLIPKQERGCPNDMQYFHGSDVAEIPYKKGETCSRSYHETSYDTWDKTTQLGQIIGGSSVPQSNTKLCDVFEPVPCIIGVSFNDTSWAEVFHNTSWAKLFHDASWILLHHFGQIAKKNSKLITYLVLQLAEDSLLGRHCIATRNIKVGEIVLKDDQPLIAGPMYNCAPVCLRCYTVLNESIAVACEKCGWPLCQDCKDHGLECNFSSTRRDHKVSITEFGHPHPSYQCITVIRALASKDVNLESYKKLLSLESHYDRINSHELSNTVRFIKRFFKTDDILEEEMTKIVGILQVNGHEVPLTDPPYVAVYELTSLLEHNCKANCSKSFTDTGGLIIHAAVPIAKEDHISICYTDPLWGTANRRHHLLKTKFFECTCDRCKDPTEFGTMFNALKCNRMNCPGYMLPKTFFEQEQDYICKICESIVPYAEIEKILENIGIYLSTMKKNDIIACNEFISRYESTLHPNHFYNIDVTIALAQLIGQQTGGLAAVEKDLLIEKIELCKKLDKLLKTLVPAENRIRGLILFELHAAHADLSRRHTEMEILVPLLVR</sequence>
<dbReference type="PANTHER" id="PTHR46455">
    <property type="entry name" value="SET AND MYND DOMAIN CONTAINING, ARTHROPOD-SPECIFIC, MEMBER 4, ISOFORM A"/>
    <property type="match status" value="1"/>
</dbReference>
<dbReference type="Gene3D" id="2.170.270.10">
    <property type="entry name" value="SET domain"/>
    <property type="match status" value="1"/>
</dbReference>
<dbReference type="InterPro" id="IPR046341">
    <property type="entry name" value="SET_dom_sf"/>
</dbReference>
<dbReference type="InterPro" id="IPR053010">
    <property type="entry name" value="SET_SmydA-8"/>
</dbReference>
<dbReference type="Gene3D" id="1.10.220.160">
    <property type="match status" value="1"/>
</dbReference>
<dbReference type="GeneID" id="125386768"/>
<dbReference type="OrthoDB" id="5952526at2759"/>
<protein>
    <submittedName>
        <fullName evidence="3">Uncharacterized protein LOC125386768</fullName>
    </submittedName>
</protein>
<keyword evidence="2" id="KW-1185">Reference proteome</keyword>
<feature type="region of interest" description="Disordered" evidence="1">
    <location>
        <begin position="219"/>
        <end position="251"/>
    </location>
</feature>
<dbReference type="CDD" id="cd20071">
    <property type="entry name" value="SET_SMYD"/>
    <property type="match status" value="1"/>
</dbReference>
<accession>A0A9C6WB86</accession>
<dbReference type="KEGG" id="bter:125386768"/>
<dbReference type="AlphaFoldDB" id="A0A9C6WB86"/>